<sequence length="585" mass="65543">MAASPLAEQASPYLRAHAKDAVQWRPFGTAAFAEAKAKDKAILLSSGYLSCYWCHRMSEDSFRKNAVGQLINQQFIPILLDRELEPEVDDYLQKFMTQQRGFGGWPLTVMLTPDAKPIAGFSYQAADEFINTINSFSENWQRQRQNIEASAATKSKQLISPSTSKANATTLDKQSLLNNFLEQSQRIADNDYGGFGQTEKFPFAPQLATLLYLDRLKQTPQVELRNFLMITLQAMMGGGLRDHVGGGFFRYSDNRQWSAPHFEQMLYTQALMAPLLLQAGEQWKNGAFTEAGSEVLLGMINHFQRPDGLFRTALSAVSEKGQAGGYYLWTESNLKKLLGRDYSNIYALDTGTPKQYLPLIQVSGLQRMSIRQRLLNERQKRQMKYDDKALLGWNGLALSALARGSQLHPSIYDAGARLYQQLEPLLAMKTLPRLIDTKQAGPAQFTDQVYFAHGLYQWGAASKNQSLISQSGRLLLTLYENYYQNGYWQAASDKPLIGEQLSRALVDTELPSASGLWLKTSSQLLNDSVHNDSSEKQTIALQQALKTISKQLPDTLVDDAFFHGTSLSALLYIATQNHAAKESDH</sequence>
<dbReference type="AlphaFoldDB" id="A0A317CLP6"/>
<dbReference type="SUPFAM" id="SSF48208">
    <property type="entry name" value="Six-hairpin glycosidases"/>
    <property type="match status" value="1"/>
</dbReference>
<dbReference type="EMBL" id="QGKM01000013">
    <property type="protein sequence ID" value="PWQ99127.1"/>
    <property type="molecule type" value="Genomic_DNA"/>
</dbReference>
<dbReference type="InterPro" id="IPR036249">
    <property type="entry name" value="Thioredoxin-like_sf"/>
</dbReference>
<dbReference type="PANTHER" id="PTHR42899:SF1">
    <property type="entry name" value="SPERMATOGENESIS-ASSOCIATED PROTEIN 20"/>
    <property type="match status" value="1"/>
</dbReference>
<dbReference type="InterPro" id="IPR008928">
    <property type="entry name" value="6-hairpin_glycosidase_sf"/>
</dbReference>
<dbReference type="RefSeq" id="WP_109836888.1">
    <property type="nucleotide sequence ID" value="NZ_QGKM01000013.1"/>
</dbReference>
<name>A0A317CLP6_9GAMM</name>
<accession>A0A317CLP6</accession>
<evidence type="ECO:0000313" key="3">
    <source>
        <dbReference type="Proteomes" id="UP000245539"/>
    </source>
</evidence>
<dbReference type="GO" id="GO:0005975">
    <property type="term" value="P:carbohydrate metabolic process"/>
    <property type="evidence" value="ECO:0007669"/>
    <property type="project" value="InterPro"/>
</dbReference>
<dbReference type="InterPro" id="IPR004879">
    <property type="entry name" value="Ssp411-like_TRX"/>
</dbReference>
<evidence type="ECO:0000313" key="2">
    <source>
        <dbReference type="EMBL" id="PWQ99127.1"/>
    </source>
</evidence>
<keyword evidence="3" id="KW-1185">Reference proteome</keyword>
<dbReference type="Proteomes" id="UP000245539">
    <property type="component" value="Unassembled WGS sequence"/>
</dbReference>
<dbReference type="Gene3D" id="3.40.30.10">
    <property type="entry name" value="Glutaredoxin"/>
    <property type="match status" value="1"/>
</dbReference>
<comment type="caution">
    <text evidence="2">The sequence shown here is derived from an EMBL/GenBank/DDBJ whole genome shotgun (WGS) entry which is preliminary data.</text>
</comment>
<gene>
    <name evidence="2" type="ORF">DKW60_06750</name>
</gene>
<reference evidence="2 3" key="1">
    <citation type="submission" date="2018-05" db="EMBL/GenBank/DDBJ databases">
        <title>Leucothrix arctica sp. nov., isolated from Arctic seawater.</title>
        <authorList>
            <person name="Choi A."/>
            <person name="Baek K."/>
        </authorList>
    </citation>
    <scope>NUCLEOTIDE SEQUENCE [LARGE SCALE GENOMIC DNA]</scope>
    <source>
        <strain evidence="2 3">JCM 18388</strain>
    </source>
</reference>
<protein>
    <recommendedName>
        <fullName evidence="1">Spermatogenesis-associated protein 20-like TRX domain-containing protein</fullName>
    </recommendedName>
</protein>
<dbReference type="Pfam" id="PF03190">
    <property type="entry name" value="Thioredox_DsbH"/>
    <property type="match status" value="1"/>
</dbReference>
<dbReference type="PANTHER" id="PTHR42899">
    <property type="entry name" value="SPERMATOGENESIS-ASSOCIATED PROTEIN 20"/>
    <property type="match status" value="1"/>
</dbReference>
<dbReference type="OrthoDB" id="9762614at2"/>
<feature type="domain" description="Spermatogenesis-associated protein 20-like TRX" evidence="1">
    <location>
        <begin position="6"/>
        <end position="157"/>
    </location>
</feature>
<dbReference type="PIRSF" id="PIRSF006402">
    <property type="entry name" value="UCP006402_thioredoxin"/>
    <property type="match status" value="1"/>
</dbReference>
<organism evidence="2 3">
    <name type="scientific">Leucothrix pacifica</name>
    <dbReference type="NCBI Taxonomy" id="1247513"/>
    <lineage>
        <taxon>Bacteria</taxon>
        <taxon>Pseudomonadati</taxon>
        <taxon>Pseudomonadota</taxon>
        <taxon>Gammaproteobacteria</taxon>
        <taxon>Thiotrichales</taxon>
        <taxon>Thiotrichaceae</taxon>
        <taxon>Leucothrix</taxon>
    </lineage>
</organism>
<dbReference type="SUPFAM" id="SSF52833">
    <property type="entry name" value="Thioredoxin-like"/>
    <property type="match status" value="1"/>
</dbReference>
<evidence type="ECO:0000259" key="1">
    <source>
        <dbReference type="Pfam" id="PF03190"/>
    </source>
</evidence>
<proteinExistence type="predicted"/>
<dbReference type="InterPro" id="IPR024705">
    <property type="entry name" value="Ssp411"/>
</dbReference>